<evidence type="ECO:0008006" key="4">
    <source>
        <dbReference type="Google" id="ProtNLM"/>
    </source>
</evidence>
<evidence type="ECO:0000256" key="1">
    <source>
        <dbReference type="SAM" id="MobiDB-lite"/>
    </source>
</evidence>
<dbReference type="Proteomes" id="UP000315003">
    <property type="component" value="Chromosome"/>
</dbReference>
<sequence>MKTDAERIADLEIELAHMQRLCDQLNEVVTEQALVLDKAMKQIKKWDNRFNDLKSSLDMSHSDERDPLAERPPHY</sequence>
<dbReference type="AlphaFoldDB" id="A0A517SUW2"/>
<keyword evidence="3" id="KW-1185">Reference proteome</keyword>
<gene>
    <name evidence="2" type="ORF">SV7mr_24220</name>
</gene>
<reference evidence="2 3" key="1">
    <citation type="submission" date="2019-02" db="EMBL/GenBank/DDBJ databases">
        <title>Deep-cultivation of Planctomycetes and their phenomic and genomic characterization uncovers novel biology.</title>
        <authorList>
            <person name="Wiegand S."/>
            <person name="Jogler M."/>
            <person name="Boedeker C."/>
            <person name="Pinto D."/>
            <person name="Vollmers J."/>
            <person name="Rivas-Marin E."/>
            <person name="Kohn T."/>
            <person name="Peeters S.H."/>
            <person name="Heuer A."/>
            <person name="Rast P."/>
            <person name="Oberbeckmann S."/>
            <person name="Bunk B."/>
            <person name="Jeske O."/>
            <person name="Meyerdierks A."/>
            <person name="Storesund J.E."/>
            <person name="Kallscheuer N."/>
            <person name="Luecker S."/>
            <person name="Lage O.M."/>
            <person name="Pohl T."/>
            <person name="Merkel B.J."/>
            <person name="Hornburger P."/>
            <person name="Mueller R.-W."/>
            <person name="Bruemmer F."/>
            <person name="Labrenz M."/>
            <person name="Spormann A.M."/>
            <person name="Op den Camp H."/>
            <person name="Overmann J."/>
            <person name="Amann R."/>
            <person name="Jetten M.S.M."/>
            <person name="Mascher T."/>
            <person name="Medema M.H."/>
            <person name="Devos D.P."/>
            <person name="Kaster A.-K."/>
            <person name="Ovreas L."/>
            <person name="Rohde M."/>
            <person name="Galperin M.Y."/>
            <person name="Jogler C."/>
        </authorList>
    </citation>
    <scope>NUCLEOTIDE SEQUENCE [LARGE SCALE GENOMIC DNA]</scope>
    <source>
        <strain evidence="2 3">SV_7m_r</strain>
    </source>
</reference>
<organism evidence="2 3">
    <name type="scientific">Stieleria bergensis</name>
    <dbReference type="NCBI Taxonomy" id="2528025"/>
    <lineage>
        <taxon>Bacteria</taxon>
        <taxon>Pseudomonadati</taxon>
        <taxon>Planctomycetota</taxon>
        <taxon>Planctomycetia</taxon>
        <taxon>Pirellulales</taxon>
        <taxon>Pirellulaceae</taxon>
        <taxon>Stieleria</taxon>
    </lineage>
</organism>
<dbReference type="InterPro" id="IPR007236">
    <property type="entry name" value="SlyX"/>
</dbReference>
<dbReference type="PANTHER" id="PTHR36508">
    <property type="entry name" value="PROTEIN SLYX"/>
    <property type="match status" value="1"/>
</dbReference>
<dbReference type="Pfam" id="PF04102">
    <property type="entry name" value="SlyX"/>
    <property type="match status" value="1"/>
</dbReference>
<proteinExistence type="predicted"/>
<dbReference type="OrthoDB" id="284584at2"/>
<dbReference type="PANTHER" id="PTHR36508:SF1">
    <property type="entry name" value="PROTEIN SLYX"/>
    <property type="match status" value="1"/>
</dbReference>
<dbReference type="EMBL" id="CP036272">
    <property type="protein sequence ID" value="QDT59909.1"/>
    <property type="molecule type" value="Genomic_DNA"/>
</dbReference>
<protein>
    <recommendedName>
        <fullName evidence="4">Protein SlyX</fullName>
    </recommendedName>
</protein>
<evidence type="ECO:0000313" key="3">
    <source>
        <dbReference type="Proteomes" id="UP000315003"/>
    </source>
</evidence>
<feature type="compositionally biased region" description="Basic and acidic residues" evidence="1">
    <location>
        <begin position="60"/>
        <end position="75"/>
    </location>
</feature>
<name>A0A517SUW2_9BACT</name>
<dbReference type="RefSeq" id="WP_145272071.1">
    <property type="nucleotide sequence ID" value="NZ_CP036272.1"/>
</dbReference>
<evidence type="ECO:0000313" key="2">
    <source>
        <dbReference type="EMBL" id="QDT59909.1"/>
    </source>
</evidence>
<feature type="region of interest" description="Disordered" evidence="1">
    <location>
        <begin position="55"/>
        <end position="75"/>
    </location>
</feature>
<accession>A0A517SUW2</accession>